<dbReference type="GO" id="GO:0005948">
    <property type="term" value="C:acetolactate synthase complex"/>
    <property type="evidence" value="ECO:0007669"/>
    <property type="project" value="TreeGrafter"/>
</dbReference>
<dbReference type="GO" id="GO:0050660">
    <property type="term" value="F:flavin adenine dinucleotide binding"/>
    <property type="evidence" value="ECO:0007669"/>
    <property type="project" value="TreeGrafter"/>
</dbReference>
<dbReference type="GO" id="GO:0000287">
    <property type="term" value="F:magnesium ion binding"/>
    <property type="evidence" value="ECO:0007669"/>
    <property type="project" value="InterPro"/>
</dbReference>
<dbReference type="Gene3D" id="3.40.50.970">
    <property type="match status" value="2"/>
</dbReference>
<dbReference type="RefSeq" id="WP_185426503.1">
    <property type="nucleotide sequence ID" value="NZ_JAARRL010000018.1"/>
</dbReference>
<dbReference type="SUPFAM" id="SSF52518">
    <property type="entry name" value="Thiamin diphosphate-binding fold (THDP-binding)"/>
    <property type="match status" value="2"/>
</dbReference>
<dbReference type="AlphaFoldDB" id="A0A841Z5L2"/>
<dbReference type="SUPFAM" id="SSF52467">
    <property type="entry name" value="DHS-like NAD/FAD-binding domain"/>
    <property type="match status" value="1"/>
</dbReference>
<dbReference type="InterPro" id="IPR012001">
    <property type="entry name" value="Thiamin_PyroP_enz_TPP-bd_dom"/>
</dbReference>
<gene>
    <name evidence="5" type="ORF">HB943_11515</name>
</gene>
<evidence type="ECO:0000259" key="3">
    <source>
        <dbReference type="Pfam" id="PF02775"/>
    </source>
</evidence>
<dbReference type="Gene3D" id="3.40.50.1220">
    <property type="entry name" value="TPP-binding domain"/>
    <property type="match status" value="1"/>
</dbReference>
<dbReference type="CDD" id="cd00568">
    <property type="entry name" value="TPP_enzymes"/>
    <property type="match status" value="1"/>
</dbReference>
<dbReference type="Proteomes" id="UP000564536">
    <property type="component" value="Unassembled WGS sequence"/>
</dbReference>
<evidence type="ECO:0000256" key="1">
    <source>
        <dbReference type="ARBA" id="ARBA00007812"/>
    </source>
</evidence>
<protein>
    <submittedName>
        <fullName evidence="5">Thiamine pyrophosphate-binding protein</fullName>
    </submittedName>
</protein>
<accession>A0A841Z5L2</accession>
<proteinExistence type="inferred from homology"/>
<dbReference type="EMBL" id="JAARRL010000018">
    <property type="protein sequence ID" value="MBC1501231.1"/>
    <property type="molecule type" value="Genomic_DNA"/>
</dbReference>
<dbReference type="GO" id="GO:0003984">
    <property type="term" value="F:acetolactate synthase activity"/>
    <property type="evidence" value="ECO:0007669"/>
    <property type="project" value="TreeGrafter"/>
</dbReference>
<dbReference type="InterPro" id="IPR000399">
    <property type="entry name" value="TPP-bd_CS"/>
</dbReference>
<evidence type="ECO:0000313" key="6">
    <source>
        <dbReference type="Proteomes" id="UP000564536"/>
    </source>
</evidence>
<comment type="similarity">
    <text evidence="1">Belongs to the TPP enzyme family.</text>
</comment>
<dbReference type="PANTHER" id="PTHR18968">
    <property type="entry name" value="THIAMINE PYROPHOSPHATE ENZYMES"/>
    <property type="match status" value="1"/>
</dbReference>
<dbReference type="GO" id="GO:0009097">
    <property type="term" value="P:isoleucine biosynthetic process"/>
    <property type="evidence" value="ECO:0007669"/>
    <property type="project" value="TreeGrafter"/>
</dbReference>
<dbReference type="InterPro" id="IPR011766">
    <property type="entry name" value="TPP_enzyme_TPP-bd"/>
</dbReference>
<dbReference type="InterPro" id="IPR029061">
    <property type="entry name" value="THDP-binding"/>
</dbReference>
<feature type="domain" description="Thiamine pyrophosphate enzyme N-terminal TPP-binding" evidence="4">
    <location>
        <begin position="7"/>
        <end position="105"/>
    </location>
</feature>
<dbReference type="PANTHER" id="PTHR18968:SF9">
    <property type="entry name" value="3D-(3,5_4)-TRIHYDROXYCYCLOHEXANE-1,2-DIONE HYDROLASE"/>
    <property type="match status" value="1"/>
</dbReference>
<sequence>MSIIKENGFKVLADYLTSMEITLYTGVTGGGVIHYLKYLAPYTSEQKSPSLFTISEYPAGFTPLGYYVSTGKISAAIATTGAATKLLSCGLSDAKLHDIPSVYIFPISTARHVEDASLQDSSIYGSNIVQQLLAEFPQHVFLLDNPFTFAKQLERAHQALLSRKPVIFLLDNEMMSLPVTEFPVISSNKPINKNSEITSFIRLFRESVQDKRVLLLVGEEGMHDSSMRKLTTAVCRELKAAVVWSINGGNCIESSNPYAYGYISFGGNDKALDIWDSINEEDVVLCVGVTPDEYTTDLKKISAGDVFFLTNTENAYGQIRGNLHHSAQHRVHQLNAPMNEVLQKIINETQQKSFATKPCQVAPADLNKREILPPQKEYADMAKVYARLYQWWQPNSVVISDVCLAYKDYQYVTQRPNDAITYFSFYRGSAMGGAYGVAIGAKLASPDKRVYLFSGDGCFRLYGGSLSEAKDLGIVLFLLDNHTYSIVAQGLPIILPTVDSERFHDKLNKTDYCKIAEASGWLSYSVLADLSNFDDILREIEKNKLQSIIVSIPVDPEQILGQNPRVRNL</sequence>
<dbReference type="GO" id="GO:0009099">
    <property type="term" value="P:L-valine biosynthetic process"/>
    <property type="evidence" value="ECO:0007669"/>
    <property type="project" value="TreeGrafter"/>
</dbReference>
<dbReference type="GO" id="GO:0030976">
    <property type="term" value="F:thiamine pyrophosphate binding"/>
    <property type="evidence" value="ECO:0007669"/>
    <property type="project" value="InterPro"/>
</dbReference>
<evidence type="ECO:0000256" key="2">
    <source>
        <dbReference type="ARBA" id="ARBA00023052"/>
    </source>
</evidence>
<dbReference type="InterPro" id="IPR045229">
    <property type="entry name" value="TPP_enz"/>
</dbReference>
<comment type="caution">
    <text evidence="5">The sequence shown here is derived from an EMBL/GenBank/DDBJ whole genome shotgun (WGS) entry which is preliminary data.</text>
</comment>
<organism evidence="5 6">
    <name type="scientific">Listeria weihenstephanensis</name>
    <dbReference type="NCBI Taxonomy" id="1006155"/>
    <lineage>
        <taxon>Bacteria</taxon>
        <taxon>Bacillati</taxon>
        <taxon>Bacillota</taxon>
        <taxon>Bacilli</taxon>
        <taxon>Bacillales</taxon>
        <taxon>Listeriaceae</taxon>
        <taxon>Listeria</taxon>
    </lineage>
</organism>
<evidence type="ECO:0000259" key="4">
    <source>
        <dbReference type="Pfam" id="PF02776"/>
    </source>
</evidence>
<feature type="domain" description="Thiamine pyrophosphate enzyme TPP-binding" evidence="3">
    <location>
        <begin position="415"/>
        <end position="544"/>
    </location>
</feature>
<name>A0A841Z5L2_9LIST</name>
<keyword evidence="2" id="KW-0786">Thiamine pyrophosphate</keyword>
<dbReference type="InterPro" id="IPR029035">
    <property type="entry name" value="DHS-like_NAD/FAD-binding_dom"/>
</dbReference>
<dbReference type="Pfam" id="PF02776">
    <property type="entry name" value="TPP_enzyme_N"/>
    <property type="match status" value="1"/>
</dbReference>
<dbReference type="Pfam" id="PF02775">
    <property type="entry name" value="TPP_enzyme_C"/>
    <property type="match status" value="1"/>
</dbReference>
<reference evidence="5 6" key="1">
    <citation type="submission" date="2020-03" db="EMBL/GenBank/DDBJ databases">
        <title>Soil Listeria distribution.</title>
        <authorList>
            <person name="Liao J."/>
            <person name="Wiedmann M."/>
        </authorList>
    </citation>
    <scope>NUCLEOTIDE SEQUENCE [LARGE SCALE GENOMIC DNA]</scope>
    <source>
        <strain evidence="5 6">FSL L7-1523</strain>
    </source>
</reference>
<evidence type="ECO:0000313" key="5">
    <source>
        <dbReference type="EMBL" id="MBC1501231.1"/>
    </source>
</evidence>
<dbReference type="PROSITE" id="PS00187">
    <property type="entry name" value="TPP_ENZYMES"/>
    <property type="match status" value="1"/>
</dbReference>